<dbReference type="EMBL" id="FTOD01000002">
    <property type="protein sequence ID" value="SIS48397.1"/>
    <property type="molecule type" value="Genomic_DNA"/>
</dbReference>
<organism evidence="1 2">
    <name type="scientific">Kroppenstedtia eburnea</name>
    <dbReference type="NCBI Taxonomy" id="714067"/>
    <lineage>
        <taxon>Bacteria</taxon>
        <taxon>Bacillati</taxon>
        <taxon>Bacillota</taxon>
        <taxon>Bacilli</taxon>
        <taxon>Bacillales</taxon>
        <taxon>Thermoactinomycetaceae</taxon>
        <taxon>Kroppenstedtia</taxon>
    </lineage>
</organism>
<protein>
    <submittedName>
        <fullName evidence="1">Uncharacterized protein</fullName>
    </submittedName>
</protein>
<dbReference type="OrthoDB" id="9808980at2"/>
<reference evidence="2" key="1">
    <citation type="submission" date="2017-01" db="EMBL/GenBank/DDBJ databases">
        <authorList>
            <person name="Varghese N."/>
            <person name="Submissions S."/>
        </authorList>
    </citation>
    <scope>NUCLEOTIDE SEQUENCE [LARGE SCALE GENOMIC DNA]</scope>
    <source>
        <strain evidence="2">DSM 45196</strain>
    </source>
</reference>
<dbReference type="AlphaFoldDB" id="A0A1N7JGD8"/>
<proteinExistence type="predicted"/>
<evidence type="ECO:0000313" key="1">
    <source>
        <dbReference type="EMBL" id="SIS48397.1"/>
    </source>
</evidence>
<gene>
    <name evidence="1" type="ORF">SAMN05421790_10263</name>
</gene>
<name>A0A1N7JGD8_9BACL</name>
<dbReference type="Proteomes" id="UP000186795">
    <property type="component" value="Unassembled WGS sequence"/>
</dbReference>
<evidence type="ECO:0000313" key="2">
    <source>
        <dbReference type="Proteomes" id="UP000186795"/>
    </source>
</evidence>
<sequence length="71" mass="7968">MATWGVNCAEQPELEWTDFPVCPHCGAEEETSWEIMDDDMGDGDEMEYECEMCGGSVVATVHIQINYSTRS</sequence>
<accession>A0A1N7JGD8</accession>
<dbReference type="RefSeq" id="WP_076523628.1">
    <property type="nucleotide sequence ID" value="NZ_CP048103.1"/>
</dbReference>
<keyword evidence="2" id="KW-1185">Reference proteome</keyword>